<dbReference type="Pfam" id="PF07603">
    <property type="entry name" value="Lcl_C"/>
    <property type="match status" value="1"/>
</dbReference>
<dbReference type="EMBL" id="AMFJ01021660">
    <property type="protein sequence ID" value="EKD65925.1"/>
    <property type="molecule type" value="Genomic_DNA"/>
</dbReference>
<evidence type="ECO:0000256" key="1">
    <source>
        <dbReference type="SAM" id="Phobius"/>
    </source>
</evidence>
<keyword evidence="1" id="KW-1133">Transmembrane helix</keyword>
<comment type="caution">
    <text evidence="3">The sequence shown here is derived from an EMBL/GenBank/DDBJ whole genome shotgun (WGS) entry which is preliminary data.</text>
</comment>
<gene>
    <name evidence="3" type="ORF">ACD_49C00074G0002</name>
</gene>
<reference evidence="3" key="1">
    <citation type="journal article" date="2012" name="Science">
        <title>Fermentation, hydrogen, and sulfur metabolism in multiple uncultivated bacterial phyla.</title>
        <authorList>
            <person name="Wrighton K.C."/>
            <person name="Thomas B.C."/>
            <person name="Sharon I."/>
            <person name="Miller C.S."/>
            <person name="Castelle C.J."/>
            <person name="VerBerkmoes N.C."/>
            <person name="Wilkins M.J."/>
            <person name="Hettich R.L."/>
            <person name="Lipton M.S."/>
            <person name="Williams K.H."/>
            <person name="Long P.E."/>
            <person name="Banfield J.F."/>
        </authorList>
    </citation>
    <scope>NUCLEOTIDE SEQUENCE [LARGE SCALE GENOMIC DNA]</scope>
</reference>
<evidence type="ECO:0000313" key="3">
    <source>
        <dbReference type="EMBL" id="EKD65925.1"/>
    </source>
</evidence>
<name>K2AD15_9BACT</name>
<sequence length="219" mass="25151">MRTLLKNLISKIGNWLLIWIWIVLSIWIFGIIYAAYTWTTQAPVSAGSPLTATAWNDMLNNLNYLKQETWKLWTLSSGKMCTSDWNKIDCVTTIPSASDCVWASVWASCGGWKYAWWGLVAMTSDESLMAWSTAFSACLWKTTWWFTDWRLPTIDELKILFINKATIWGFSTVPINPSSYYWSSSEYSSTNAYMLVFITGYTTNVPMTTAYASRCVRKF</sequence>
<accession>K2AD15</accession>
<organism evidence="3">
    <name type="scientific">uncultured bacterium</name>
    <name type="common">gcode 4</name>
    <dbReference type="NCBI Taxonomy" id="1234023"/>
    <lineage>
        <taxon>Bacteria</taxon>
        <taxon>environmental samples</taxon>
    </lineage>
</organism>
<evidence type="ECO:0000259" key="2">
    <source>
        <dbReference type="Pfam" id="PF07603"/>
    </source>
</evidence>
<dbReference type="AlphaFoldDB" id="K2AD15"/>
<proteinExistence type="predicted"/>
<dbReference type="InterPro" id="IPR011460">
    <property type="entry name" value="Lcl_C"/>
</dbReference>
<protein>
    <recommendedName>
        <fullName evidence="2">Lcl C-terminal domain-containing protein</fullName>
    </recommendedName>
</protein>
<feature type="domain" description="Lcl C-terminal" evidence="2">
    <location>
        <begin position="105"/>
        <end position="217"/>
    </location>
</feature>
<feature type="transmembrane region" description="Helical" evidence="1">
    <location>
        <begin position="12"/>
        <end position="36"/>
    </location>
</feature>
<keyword evidence="1" id="KW-0472">Membrane</keyword>
<keyword evidence="1" id="KW-0812">Transmembrane</keyword>